<comment type="similarity">
    <text evidence="1 5">Belongs to the peptidase S8 family.</text>
</comment>
<evidence type="ECO:0000259" key="8">
    <source>
        <dbReference type="Pfam" id="PF23090"/>
    </source>
</evidence>
<feature type="active site" description="Charge relay system" evidence="5">
    <location>
        <position position="178"/>
    </location>
</feature>
<keyword evidence="4 5" id="KW-0720">Serine protease</keyword>
<dbReference type="InterPro" id="IPR015500">
    <property type="entry name" value="Peptidase_S8_subtilisin-rel"/>
</dbReference>
<dbReference type="Pfam" id="PF23090">
    <property type="entry name" value="MBTPS1_4th"/>
    <property type="match status" value="1"/>
</dbReference>
<organism evidence="10 11">
    <name type="scientific">Panagrolaimus davidi</name>
    <dbReference type="NCBI Taxonomy" id="227884"/>
    <lineage>
        <taxon>Eukaryota</taxon>
        <taxon>Metazoa</taxon>
        <taxon>Ecdysozoa</taxon>
        <taxon>Nematoda</taxon>
        <taxon>Chromadorea</taxon>
        <taxon>Rhabditida</taxon>
        <taxon>Tylenchina</taxon>
        <taxon>Panagrolaimomorpha</taxon>
        <taxon>Panagrolaimoidea</taxon>
        <taxon>Panagrolaimidae</taxon>
        <taxon>Panagrolaimus</taxon>
    </lineage>
</organism>
<dbReference type="PROSITE" id="PS51892">
    <property type="entry name" value="SUBTILASE"/>
    <property type="match status" value="1"/>
</dbReference>
<dbReference type="PRINTS" id="PR00723">
    <property type="entry name" value="SUBTILISIN"/>
</dbReference>
<dbReference type="InterPro" id="IPR050131">
    <property type="entry name" value="Peptidase_S8_subtilisin-like"/>
</dbReference>
<evidence type="ECO:0000313" key="10">
    <source>
        <dbReference type="Proteomes" id="UP000887578"/>
    </source>
</evidence>
<evidence type="ECO:0000256" key="2">
    <source>
        <dbReference type="ARBA" id="ARBA00022670"/>
    </source>
</evidence>
<dbReference type="InterPro" id="IPR057032">
    <property type="entry name" value="MBTPS1_4th"/>
</dbReference>
<dbReference type="Pfam" id="PF23094">
    <property type="entry name" value="MBTPS1_3rd"/>
    <property type="match status" value="1"/>
</dbReference>
<feature type="domain" description="Peptidase S8/S53" evidence="7">
    <location>
        <begin position="138"/>
        <end position="395"/>
    </location>
</feature>
<dbReference type="GO" id="GO:0004252">
    <property type="term" value="F:serine-type endopeptidase activity"/>
    <property type="evidence" value="ECO:0007669"/>
    <property type="project" value="UniProtKB-UniRule"/>
</dbReference>
<dbReference type="InterPro" id="IPR023828">
    <property type="entry name" value="Peptidase_S8_Ser-AS"/>
</dbReference>
<dbReference type="GO" id="GO:0005794">
    <property type="term" value="C:Golgi apparatus"/>
    <property type="evidence" value="ECO:0007669"/>
    <property type="project" value="TreeGrafter"/>
</dbReference>
<evidence type="ECO:0000313" key="11">
    <source>
        <dbReference type="WBParaSite" id="PDA_v2.g12425.t1"/>
    </source>
</evidence>
<dbReference type="InterPro" id="IPR000209">
    <property type="entry name" value="Peptidase_S8/S53_dom"/>
</dbReference>
<dbReference type="InterPro" id="IPR036852">
    <property type="entry name" value="Peptidase_S8/S53_dom_sf"/>
</dbReference>
<feature type="domain" description="MBTPS1 fourth" evidence="8">
    <location>
        <begin position="539"/>
        <end position="732"/>
    </location>
</feature>
<dbReference type="PANTHER" id="PTHR43806:SF7">
    <property type="entry name" value="MEMBRANE-BOUND TRANSCRIPTION FACTOR SITE-1 PROTEASE"/>
    <property type="match status" value="1"/>
</dbReference>
<keyword evidence="10" id="KW-1185">Reference proteome</keyword>
<evidence type="ECO:0000256" key="3">
    <source>
        <dbReference type="ARBA" id="ARBA00022801"/>
    </source>
</evidence>
<sequence length="741" mass="83608">MPEMLKLILLLLLISFVNVVYSDTKDIIVSYNGYYSTKFRQNLLTKTFIAEIQARPIEFSDFDLVKIESGNFENFTRAISKIKVILKISEDKTHFRNLNEFKKGLLRPNKSSSKHYLDIRQIADLIRADRLWMKGFMGEGIDIAVFDTGITRRRTFFKNVKSIYDFTNEGNSADLIGHGTFVAGLIASSRRRCSGIAPKSNLHIYKVFTNQQLSTTSWFLDAFNMALQSKIHIINLSIGGPDFTDEPFMSKVHEITSNGIIIISAIGNDGPVFGTLNNPADQGDVIGVGGINLEEKIAKFSSRGMTTWELPEGYGRIKPDIVTYGSQIFGPSLYGGCRSLSGTSVAAPVITGAVAILLSSIPEERRRNPAMIKQVLAEGAKKLETNASMFEQGSGKLDLPASFYYLQKYLPKISFFPSYIDYLECPYMWPYCSQPIYADALPTIFNITIFNGYGIGGEIINEPIFEPFEDDNGAFLDVHLEYSQKIWPWSGYLAVFIKIKPEASNFNGTSSAQIRLKVKTTNKIHETIFKFRVKIIPTPLKSQRILWDQFRQMRYPPGYFARDNLEQKNSPLDWNADHPHTNFKDLYEHLRENGYFIEISGYPLTCTNLSSYSMIFIVDPEEEYFPAEIKAIQKAVKNNNLNVIAFADWFNSTLIKKIQFMDDNTGKLWFPETGGCNIPALNSLLNVFGFAFGDVILNGKFEFGESIINFSSGSTLIKAPKNAKLGMAKLNDIVSLFFFCN</sequence>
<dbReference type="GO" id="GO:0006508">
    <property type="term" value="P:proteolysis"/>
    <property type="evidence" value="ECO:0007669"/>
    <property type="project" value="UniProtKB-KW"/>
</dbReference>
<evidence type="ECO:0000256" key="4">
    <source>
        <dbReference type="ARBA" id="ARBA00022825"/>
    </source>
</evidence>
<feature type="domain" description="MBTPS1 third" evidence="9">
    <location>
        <begin position="416"/>
        <end position="538"/>
    </location>
</feature>
<protein>
    <submittedName>
        <fullName evidence="11">Peptidase S8/S53 domain-containing protein</fullName>
    </submittedName>
</protein>
<feature type="chain" id="PRO_5037503057" evidence="6">
    <location>
        <begin position="23"/>
        <end position="741"/>
    </location>
</feature>
<dbReference type="PROSITE" id="PS00137">
    <property type="entry name" value="SUBTILASE_HIS"/>
    <property type="match status" value="1"/>
</dbReference>
<dbReference type="Gene3D" id="3.40.50.200">
    <property type="entry name" value="Peptidase S8/S53 domain"/>
    <property type="match status" value="1"/>
</dbReference>
<accession>A0A914P3J7</accession>
<keyword evidence="2 5" id="KW-0645">Protease</keyword>
<dbReference type="AlphaFoldDB" id="A0A914P3J7"/>
<evidence type="ECO:0000256" key="6">
    <source>
        <dbReference type="SAM" id="SignalP"/>
    </source>
</evidence>
<reference evidence="11" key="1">
    <citation type="submission" date="2022-11" db="UniProtKB">
        <authorList>
            <consortium name="WormBaseParasite"/>
        </authorList>
    </citation>
    <scope>IDENTIFICATION</scope>
</reference>
<keyword evidence="3 5" id="KW-0378">Hydrolase</keyword>
<dbReference type="Pfam" id="PF00082">
    <property type="entry name" value="Peptidase_S8"/>
    <property type="match status" value="1"/>
</dbReference>
<dbReference type="InterPro" id="IPR057060">
    <property type="entry name" value="MBTPS1_3rd"/>
</dbReference>
<evidence type="ECO:0000259" key="7">
    <source>
        <dbReference type="Pfam" id="PF00082"/>
    </source>
</evidence>
<evidence type="ECO:0000259" key="9">
    <source>
        <dbReference type="Pfam" id="PF23094"/>
    </source>
</evidence>
<feature type="active site" description="Charge relay system" evidence="5">
    <location>
        <position position="344"/>
    </location>
</feature>
<feature type="active site" description="Charge relay system" evidence="5">
    <location>
        <position position="147"/>
    </location>
</feature>
<dbReference type="SUPFAM" id="SSF52743">
    <property type="entry name" value="Subtilisin-like"/>
    <property type="match status" value="1"/>
</dbReference>
<dbReference type="WBParaSite" id="PDA_v2.g12425.t1">
    <property type="protein sequence ID" value="PDA_v2.g12425.t1"/>
    <property type="gene ID" value="PDA_v2.g12425"/>
</dbReference>
<evidence type="ECO:0000256" key="1">
    <source>
        <dbReference type="ARBA" id="ARBA00011073"/>
    </source>
</evidence>
<feature type="signal peptide" evidence="6">
    <location>
        <begin position="1"/>
        <end position="22"/>
    </location>
</feature>
<dbReference type="InterPro" id="IPR022398">
    <property type="entry name" value="Peptidase_S8_His-AS"/>
</dbReference>
<evidence type="ECO:0000256" key="5">
    <source>
        <dbReference type="PROSITE-ProRule" id="PRU01240"/>
    </source>
</evidence>
<dbReference type="PROSITE" id="PS00138">
    <property type="entry name" value="SUBTILASE_SER"/>
    <property type="match status" value="1"/>
</dbReference>
<dbReference type="Proteomes" id="UP000887578">
    <property type="component" value="Unplaced"/>
</dbReference>
<dbReference type="PANTHER" id="PTHR43806">
    <property type="entry name" value="PEPTIDASE S8"/>
    <property type="match status" value="1"/>
</dbReference>
<name>A0A914P3J7_9BILA</name>
<proteinExistence type="inferred from homology"/>
<keyword evidence="6" id="KW-0732">Signal</keyword>